<dbReference type="Proteomes" id="UP000182811">
    <property type="component" value="Unassembled WGS sequence"/>
</dbReference>
<organism evidence="2 3">
    <name type="scientific">Neomoorella thermoacetica</name>
    <name type="common">Clostridium thermoaceticum</name>
    <dbReference type="NCBI Taxonomy" id="1525"/>
    <lineage>
        <taxon>Bacteria</taxon>
        <taxon>Bacillati</taxon>
        <taxon>Bacillota</taxon>
        <taxon>Clostridia</taxon>
        <taxon>Neomoorellales</taxon>
        <taxon>Neomoorellaceae</taxon>
        <taxon>Neomoorella</taxon>
    </lineage>
</organism>
<dbReference type="EMBL" id="MDDC01000029">
    <property type="protein sequence ID" value="OIQ54616.1"/>
    <property type="molecule type" value="Genomic_DNA"/>
</dbReference>
<proteinExistence type="predicted"/>
<feature type="region of interest" description="Disordered" evidence="1">
    <location>
        <begin position="37"/>
        <end position="57"/>
    </location>
</feature>
<sequence length="57" mass="5870">MEAAASLNAQTEVEAGYAAPGQKNEVVITVTSATEDLSGTPVNEDVYQQLSKSPSDG</sequence>
<accession>A0A1J5N870</accession>
<gene>
    <name evidence="2" type="ORF">MOTE_24580</name>
</gene>
<dbReference type="AlphaFoldDB" id="A0A1J5N870"/>
<reference evidence="2 3" key="1">
    <citation type="submission" date="2016-08" db="EMBL/GenBank/DDBJ databases">
        <title>Genome-based comparison of Moorella thermoacetic strains.</title>
        <authorList>
            <person name="Poehlein A."/>
            <person name="Bengelsdorf F.R."/>
            <person name="Esser C."/>
            <person name="Duerre P."/>
            <person name="Daniel R."/>
        </authorList>
    </citation>
    <scope>NUCLEOTIDE SEQUENCE [LARGE SCALE GENOMIC DNA]</scope>
    <source>
        <strain evidence="2 3">DSM 21394</strain>
    </source>
</reference>
<evidence type="ECO:0000313" key="3">
    <source>
        <dbReference type="Proteomes" id="UP000182811"/>
    </source>
</evidence>
<evidence type="ECO:0000256" key="1">
    <source>
        <dbReference type="SAM" id="MobiDB-lite"/>
    </source>
</evidence>
<protein>
    <submittedName>
        <fullName evidence="2">Uncharacterized protein</fullName>
    </submittedName>
</protein>
<name>A0A1J5N870_NEOTH</name>
<comment type="caution">
    <text evidence="2">The sequence shown here is derived from an EMBL/GenBank/DDBJ whole genome shotgun (WGS) entry which is preliminary data.</text>
</comment>
<evidence type="ECO:0000313" key="2">
    <source>
        <dbReference type="EMBL" id="OIQ54616.1"/>
    </source>
</evidence>